<proteinExistence type="predicted"/>
<evidence type="ECO:0000256" key="1">
    <source>
        <dbReference type="SAM" id="MobiDB-lite"/>
    </source>
</evidence>
<name>A0A4Z2FDR6_9TELE</name>
<organism evidence="2 3">
    <name type="scientific">Liparis tanakae</name>
    <name type="common">Tanaka's snailfish</name>
    <dbReference type="NCBI Taxonomy" id="230148"/>
    <lineage>
        <taxon>Eukaryota</taxon>
        <taxon>Metazoa</taxon>
        <taxon>Chordata</taxon>
        <taxon>Craniata</taxon>
        <taxon>Vertebrata</taxon>
        <taxon>Euteleostomi</taxon>
        <taxon>Actinopterygii</taxon>
        <taxon>Neopterygii</taxon>
        <taxon>Teleostei</taxon>
        <taxon>Neoteleostei</taxon>
        <taxon>Acanthomorphata</taxon>
        <taxon>Eupercaria</taxon>
        <taxon>Perciformes</taxon>
        <taxon>Cottioidei</taxon>
        <taxon>Cottales</taxon>
        <taxon>Liparidae</taxon>
        <taxon>Liparis</taxon>
    </lineage>
</organism>
<gene>
    <name evidence="2" type="ORF">EYF80_050800</name>
</gene>
<evidence type="ECO:0000313" key="2">
    <source>
        <dbReference type="EMBL" id="TNN39025.1"/>
    </source>
</evidence>
<accession>A0A4Z2FDR6</accession>
<dbReference type="AlphaFoldDB" id="A0A4Z2FDR6"/>
<keyword evidence="3" id="KW-1185">Reference proteome</keyword>
<evidence type="ECO:0000313" key="3">
    <source>
        <dbReference type="Proteomes" id="UP000314294"/>
    </source>
</evidence>
<dbReference type="Proteomes" id="UP000314294">
    <property type="component" value="Unassembled WGS sequence"/>
</dbReference>
<comment type="caution">
    <text evidence="2">The sequence shown here is derived from an EMBL/GenBank/DDBJ whole genome shotgun (WGS) entry which is preliminary data.</text>
</comment>
<feature type="region of interest" description="Disordered" evidence="1">
    <location>
        <begin position="1"/>
        <end position="68"/>
    </location>
</feature>
<sequence length="234" mass="24866">MPGAVHRAPSTASPEHQHSIRETAPLRANPGVGCVKTPQRKRRAKKPPEGALWDPSSRADTGLQGVPAPGLRRRHQAVQQAVAQVGVASSQVVGQVLHVHLLQLLLQQPVQHRVRHRLQAGPGRIQAAARTGPHGQIALVRYGDGLAARPRVGRPLRLAAAVFGGGGVEGVLGDGGHLHIWILLQEAAVVQANAVVRVQGEDRLTARDQEARGTVRRRGQSLALGGVGFLPVWT</sequence>
<dbReference type="EMBL" id="SRLO01001315">
    <property type="protein sequence ID" value="TNN39025.1"/>
    <property type="molecule type" value="Genomic_DNA"/>
</dbReference>
<reference evidence="2 3" key="1">
    <citation type="submission" date="2019-03" db="EMBL/GenBank/DDBJ databases">
        <title>First draft genome of Liparis tanakae, snailfish: a comprehensive survey of snailfish specific genes.</title>
        <authorList>
            <person name="Kim W."/>
            <person name="Song I."/>
            <person name="Jeong J.-H."/>
            <person name="Kim D."/>
            <person name="Kim S."/>
            <person name="Ryu S."/>
            <person name="Song J.Y."/>
            <person name="Lee S.K."/>
        </authorList>
    </citation>
    <scope>NUCLEOTIDE SEQUENCE [LARGE SCALE GENOMIC DNA]</scope>
    <source>
        <tissue evidence="2">Muscle</tissue>
    </source>
</reference>
<protein>
    <submittedName>
        <fullName evidence="2">Uncharacterized protein</fullName>
    </submittedName>
</protein>